<organism evidence="2 3">
    <name type="scientific">Cupriavidus cauae</name>
    <dbReference type="NCBI Taxonomy" id="2608999"/>
    <lineage>
        <taxon>Bacteria</taxon>
        <taxon>Pseudomonadati</taxon>
        <taxon>Pseudomonadota</taxon>
        <taxon>Betaproteobacteria</taxon>
        <taxon>Burkholderiales</taxon>
        <taxon>Burkholderiaceae</taxon>
        <taxon>Cupriavidus</taxon>
    </lineage>
</organism>
<sequence>MCAWSTPCRARRPERSRNTSCACNTGSIDAALACGVATQGDHDAAQTRKRCGRTGGGAGGKAGSGASGRARGKARRRARRRARTPRRRQGHANGGRRGAIDVAAGRAPGRAARLCGTGASRRHPPARGAAGLHGAGRMRLRR</sequence>
<comment type="caution">
    <text evidence="2">The sequence shown here is derived from an EMBL/GenBank/DDBJ whole genome shotgun (WGS) entry which is preliminary data.</text>
</comment>
<feature type="compositionally biased region" description="Low complexity" evidence="1">
    <location>
        <begin position="126"/>
        <end position="135"/>
    </location>
</feature>
<dbReference type="EMBL" id="VWRN01000063">
    <property type="protein sequence ID" value="KAA6117805.1"/>
    <property type="molecule type" value="Genomic_DNA"/>
</dbReference>
<dbReference type="Proteomes" id="UP000324324">
    <property type="component" value="Unassembled WGS sequence"/>
</dbReference>
<feature type="compositionally biased region" description="Gly residues" evidence="1">
    <location>
        <begin position="53"/>
        <end position="66"/>
    </location>
</feature>
<accession>A0A5M8A6U2</accession>
<protein>
    <submittedName>
        <fullName evidence="2">Uncharacterized protein</fullName>
    </submittedName>
</protein>
<evidence type="ECO:0000313" key="2">
    <source>
        <dbReference type="EMBL" id="KAA6117805.1"/>
    </source>
</evidence>
<feature type="compositionally biased region" description="Low complexity" evidence="1">
    <location>
        <begin position="103"/>
        <end position="113"/>
    </location>
</feature>
<evidence type="ECO:0000313" key="3">
    <source>
        <dbReference type="Proteomes" id="UP000324324"/>
    </source>
</evidence>
<feature type="compositionally biased region" description="Basic residues" evidence="1">
    <location>
        <begin position="70"/>
        <end position="90"/>
    </location>
</feature>
<keyword evidence="3" id="KW-1185">Reference proteome</keyword>
<feature type="region of interest" description="Disordered" evidence="1">
    <location>
        <begin position="38"/>
        <end position="142"/>
    </location>
</feature>
<dbReference type="AlphaFoldDB" id="A0A5M8A6U2"/>
<proteinExistence type="predicted"/>
<gene>
    <name evidence="2" type="ORF">F1599_22680</name>
</gene>
<reference evidence="2 3" key="1">
    <citation type="submission" date="2019-09" db="EMBL/GenBank/DDBJ databases">
        <title>Isolation of a novel species in the genus Cupriavidus from patients with sepsis using whole genome sequencing.</title>
        <authorList>
            <person name="Kweon O.J."/>
            <person name="Lee M.-K."/>
        </authorList>
    </citation>
    <scope>NUCLEOTIDE SEQUENCE [LARGE SCALE GENOMIC DNA]</scope>
    <source>
        <strain evidence="2 3">MKL-01</strain>
    </source>
</reference>
<name>A0A5M8A6U2_9BURK</name>
<evidence type="ECO:0000256" key="1">
    <source>
        <dbReference type="SAM" id="MobiDB-lite"/>
    </source>
</evidence>